<protein>
    <submittedName>
        <fullName evidence="2">DUF411 domain-containing protein</fullName>
    </submittedName>
</protein>
<feature type="signal peptide" evidence="1">
    <location>
        <begin position="1"/>
        <end position="20"/>
    </location>
</feature>
<keyword evidence="1" id="KW-0732">Signal</keyword>
<dbReference type="AlphaFoldDB" id="A0A8J7FFK5"/>
<organism evidence="2 3">
    <name type="scientific">Pontibacterium sinense</name>
    <dbReference type="NCBI Taxonomy" id="2781979"/>
    <lineage>
        <taxon>Bacteria</taxon>
        <taxon>Pseudomonadati</taxon>
        <taxon>Pseudomonadota</taxon>
        <taxon>Gammaproteobacteria</taxon>
        <taxon>Oceanospirillales</taxon>
        <taxon>Oceanospirillaceae</taxon>
        <taxon>Pontibacterium</taxon>
    </lineage>
</organism>
<proteinExistence type="predicted"/>
<comment type="caution">
    <text evidence="2">The sequence shown here is derived from an EMBL/GenBank/DDBJ whole genome shotgun (WGS) entry which is preliminary data.</text>
</comment>
<dbReference type="Proteomes" id="UP000640333">
    <property type="component" value="Unassembled WGS sequence"/>
</dbReference>
<feature type="chain" id="PRO_5035198140" evidence="1">
    <location>
        <begin position="21"/>
        <end position="159"/>
    </location>
</feature>
<sequence>MKKLLIAVLLSVFPALNAMAGDPVWLEGKSDDRYEITVYRSESCGCCKGWISHLKDHNFTVKDVVVADVNPHKQRLGVPPQGASCHTAEVNGKVIEGHVPAQDIKRLLSQRSNVRLLTVPGMPSGGPGMDMPGAAKQPFKVYSVNTENQVEVYQSYSDY</sequence>
<reference evidence="2" key="1">
    <citation type="submission" date="2020-10" db="EMBL/GenBank/DDBJ databases">
        <title>Bacterium isolated from coastal waters sediment.</title>
        <authorList>
            <person name="Chen R.-J."/>
            <person name="Lu D.-C."/>
            <person name="Zhu K.-L."/>
            <person name="Du Z.-J."/>
        </authorList>
    </citation>
    <scope>NUCLEOTIDE SEQUENCE</scope>
    <source>
        <strain evidence="2">N1Y112</strain>
    </source>
</reference>
<dbReference type="EMBL" id="JADEYS010000017">
    <property type="protein sequence ID" value="MBE9398754.1"/>
    <property type="molecule type" value="Genomic_DNA"/>
</dbReference>
<evidence type="ECO:0000256" key="1">
    <source>
        <dbReference type="SAM" id="SignalP"/>
    </source>
</evidence>
<name>A0A8J7FFK5_9GAMM</name>
<dbReference type="InterPro" id="IPR007332">
    <property type="entry name" value="DUF411"/>
</dbReference>
<accession>A0A8J7FFK5</accession>
<dbReference type="SUPFAM" id="SSF52833">
    <property type="entry name" value="Thioredoxin-like"/>
    <property type="match status" value="1"/>
</dbReference>
<evidence type="ECO:0000313" key="2">
    <source>
        <dbReference type="EMBL" id="MBE9398754.1"/>
    </source>
</evidence>
<dbReference type="InterPro" id="IPR036249">
    <property type="entry name" value="Thioredoxin-like_sf"/>
</dbReference>
<keyword evidence="3" id="KW-1185">Reference proteome</keyword>
<gene>
    <name evidence="2" type="ORF">IOQ59_15955</name>
</gene>
<dbReference type="RefSeq" id="WP_193954442.1">
    <property type="nucleotide sequence ID" value="NZ_JADEYS010000017.1"/>
</dbReference>
<evidence type="ECO:0000313" key="3">
    <source>
        <dbReference type="Proteomes" id="UP000640333"/>
    </source>
</evidence>
<dbReference type="Pfam" id="PF04214">
    <property type="entry name" value="DUF411"/>
    <property type="match status" value="1"/>
</dbReference>